<evidence type="ECO:0000256" key="1">
    <source>
        <dbReference type="SAM" id="MobiDB-lite"/>
    </source>
</evidence>
<feature type="signal peptide" evidence="2">
    <location>
        <begin position="1"/>
        <end position="28"/>
    </location>
</feature>
<proteinExistence type="predicted"/>
<sequence length="215" mass="22123">MLRLFRVPGAAIAAATILALAAAQPAEAAGGRAEARAHGKAARVAAPTRAAVRPVVAASRRPVVAAPRSRSASAAPARSAGRATIRTATRGSERVVTASRGGRIQARAAGRREARIASSRAQVFNFAGRRQVALHGRPGFRTVGLFSAPASASTLPSNGWKSGKPSRARGEGAPRRSGVWFTGLPAADGEQMDCPAGTMAVLARGHSDTFRCMPM</sequence>
<keyword evidence="4" id="KW-1185">Reference proteome</keyword>
<evidence type="ECO:0000256" key="2">
    <source>
        <dbReference type="SAM" id="SignalP"/>
    </source>
</evidence>
<protein>
    <submittedName>
        <fullName evidence="3">Uncharacterized protein</fullName>
    </submittedName>
</protein>
<evidence type="ECO:0000313" key="3">
    <source>
        <dbReference type="EMBL" id="MCR0981633.1"/>
    </source>
</evidence>
<gene>
    <name evidence="3" type="ORF">NRP21_06195</name>
</gene>
<name>A0ABT1X2L3_9PROT</name>
<dbReference type="RefSeq" id="WP_257715301.1">
    <property type="nucleotide sequence ID" value="NZ_JANJOU010000003.1"/>
</dbReference>
<keyword evidence="2" id="KW-0732">Signal</keyword>
<reference evidence="3 4" key="1">
    <citation type="submission" date="2022-06" db="EMBL/GenBank/DDBJ databases">
        <title>Roseomonas CN29.</title>
        <authorList>
            <person name="Cheng Y."/>
            <person name="He X."/>
        </authorList>
    </citation>
    <scope>NUCLEOTIDE SEQUENCE [LARGE SCALE GENOMIC DNA]</scope>
    <source>
        <strain evidence="3 4">CN29</strain>
    </source>
</reference>
<feature type="chain" id="PRO_5047254386" evidence="2">
    <location>
        <begin position="29"/>
        <end position="215"/>
    </location>
</feature>
<evidence type="ECO:0000313" key="4">
    <source>
        <dbReference type="Proteomes" id="UP001524642"/>
    </source>
</evidence>
<feature type="compositionally biased region" description="Low complexity" evidence="1">
    <location>
        <begin position="66"/>
        <end position="83"/>
    </location>
</feature>
<comment type="caution">
    <text evidence="3">The sequence shown here is derived from an EMBL/GenBank/DDBJ whole genome shotgun (WGS) entry which is preliminary data.</text>
</comment>
<accession>A0ABT1X2L3</accession>
<feature type="region of interest" description="Disordered" evidence="1">
    <location>
        <begin position="153"/>
        <end position="177"/>
    </location>
</feature>
<dbReference type="EMBL" id="JANJOU010000003">
    <property type="protein sequence ID" value="MCR0981633.1"/>
    <property type="molecule type" value="Genomic_DNA"/>
</dbReference>
<feature type="region of interest" description="Disordered" evidence="1">
    <location>
        <begin position="66"/>
        <end position="102"/>
    </location>
</feature>
<organism evidence="3 4">
    <name type="scientific">Roseomonas populi</name>
    <dbReference type="NCBI Taxonomy" id="3121582"/>
    <lineage>
        <taxon>Bacteria</taxon>
        <taxon>Pseudomonadati</taxon>
        <taxon>Pseudomonadota</taxon>
        <taxon>Alphaproteobacteria</taxon>
        <taxon>Acetobacterales</taxon>
        <taxon>Roseomonadaceae</taxon>
        <taxon>Roseomonas</taxon>
    </lineage>
</organism>
<dbReference type="Proteomes" id="UP001524642">
    <property type="component" value="Unassembled WGS sequence"/>
</dbReference>